<keyword evidence="1" id="KW-0813">Transport</keyword>
<evidence type="ECO:0000256" key="7">
    <source>
        <dbReference type="ARBA" id="ARBA00023014"/>
    </source>
</evidence>
<dbReference type="GO" id="GO:0046872">
    <property type="term" value="F:metal ion binding"/>
    <property type="evidence" value="ECO:0007669"/>
    <property type="project" value="UniProtKB-KW"/>
</dbReference>
<dbReference type="SUPFAM" id="SSF100950">
    <property type="entry name" value="NagB/RpiA/CoA transferase-like"/>
    <property type="match status" value="1"/>
</dbReference>
<dbReference type="Proteomes" id="UP000619260">
    <property type="component" value="Unassembled WGS sequence"/>
</dbReference>
<reference evidence="12" key="1">
    <citation type="submission" date="2021-01" db="EMBL/GenBank/DDBJ databases">
        <title>Whole genome shotgun sequence of Virgisporangium aliadipatigenens NBRC 105644.</title>
        <authorList>
            <person name="Komaki H."/>
            <person name="Tamura T."/>
        </authorList>
    </citation>
    <scope>NUCLEOTIDE SEQUENCE</scope>
    <source>
        <strain evidence="12">NBRC 105644</strain>
    </source>
</reference>
<dbReference type="InterPro" id="IPR037171">
    <property type="entry name" value="NagB/RpiA_transferase-like"/>
</dbReference>
<dbReference type="InterPro" id="IPR003741">
    <property type="entry name" value="LUD_dom"/>
</dbReference>
<dbReference type="InterPro" id="IPR024569">
    <property type="entry name" value="LutB_C"/>
</dbReference>
<dbReference type="InterPro" id="IPR004452">
    <property type="entry name" value="LutB/LldF"/>
</dbReference>
<dbReference type="Pfam" id="PF02589">
    <property type="entry name" value="LUD_dom"/>
    <property type="match status" value="1"/>
</dbReference>
<comment type="caution">
    <text evidence="12">The sequence shown here is derived from an EMBL/GenBank/DDBJ whole genome shotgun (WGS) entry which is preliminary data.</text>
</comment>
<dbReference type="AlphaFoldDB" id="A0A8J4DWF2"/>
<evidence type="ECO:0000256" key="1">
    <source>
        <dbReference type="ARBA" id="ARBA00022448"/>
    </source>
</evidence>
<proteinExistence type="predicted"/>
<keyword evidence="13" id="KW-1185">Reference proteome</keyword>
<feature type="region of interest" description="Disordered" evidence="8">
    <location>
        <begin position="441"/>
        <end position="465"/>
    </location>
</feature>
<evidence type="ECO:0000256" key="5">
    <source>
        <dbReference type="ARBA" id="ARBA00022982"/>
    </source>
</evidence>
<dbReference type="GO" id="GO:0051539">
    <property type="term" value="F:4 iron, 4 sulfur cluster binding"/>
    <property type="evidence" value="ECO:0007669"/>
    <property type="project" value="UniProtKB-KW"/>
</dbReference>
<dbReference type="Gene3D" id="3.40.50.10420">
    <property type="entry name" value="NagB/RpiA/CoA transferase-like"/>
    <property type="match status" value="1"/>
</dbReference>
<sequence length="475" mass="51425">MKTFLGTPAVAPRGVGFLRGDETFPRAARKALADPQLRRNLGHATTTIREKSGAVIAELPDWQELREAGRALKAATMSNLVELLEQLETAVTKAGGTVHWAADAHEANRIVTDLVRATGERRVIKVKSMATMEIGLNEALESAGITPVETDLAELIVQLGHDKPSHILVPAIHRNRSEIRELFLREMPGVDPSLTDDPAALAAAARRHLRETFLRTKVAVSGANFGIAETGTLAVVESEGNGRMCLTLPETLITVMGIEKVVPTWRDLEVFLQLLPRASTGERMNPYTSMWTGVTPGDGPQEFHLVLLDNGRSAVLADEVGRQALHCIRCSACLNVCPVYERAGGHAYGSVYPGPIGAVLSPQLTGVADNASLPYASSLCGACFDACPVKIDIPTLLVHLRDAVPHPMAEKVVMAAAARTMSRPRLYRAAQRAARLSRFAGRRGRGLPPPLSGWTSSRDIPAPPPQTFREWWAER</sequence>
<dbReference type="SUPFAM" id="SSF54862">
    <property type="entry name" value="4Fe-4S ferredoxins"/>
    <property type="match status" value="1"/>
</dbReference>
<feature type="domain" description="LUD" evidence="9">
    <location>
        <begin position="84"/>
        <end position="307"/>
    </location>
</feature>
<feature type="domain" description="Lactate utilization protein B C-terminal" evidence="10">
    <location>
        <begin position="405"/>
        <end position="475"/>
    </location>
</feature>
<evidence type="ECO:0000256" key="2">
    <source>
        <dbReference type="ARBA" id="ARBA00022485"/>
    </source>
</evidence>
<evidence type="ECO:0000313" key="13">
    <source>
        <dbReference type="Proteomes" id="UP000619260"/>
    </source>
</evidence>
<keyword evidence="7" id="KW-0411">Iron-sulfur</keyword>
<feature type="domain" description="4Fe-4S ferredoxin-type" evidence="11">
    <location>
        <begin position="324"/>
        <end position="391"/>
    </location>
</feature>
<evidence type="ECO:0000256" key="4">
    <source>
        <dbReference type="ARBA" id="ARBA00022737"/>
    </source>
</evidence>
<dbReference type="InterPro" id="IPR017900">
    <property type="entry name" value="4Fe4S_Fe_S_CS"/>
</dbReference>
<accession>A0A8J4DWF2</accession>
<dbReference type="InterPro" id="IPR017896">
    <property type="entry name" value="4Fe4S_Fe-S-bd"/>
</dbReference>
<gene>
    <name evidence="12" type="ORF">Val02_93370</name>
</gene>
<dbReference type="InterPro" id="IPR024185">
    <property type="entry name" value="FTHF_cligase-like_sf"/>
</dbReference>
<dbReference type="Pfam" id="PF13183">
    <property type="entry name" value="Fer4_8"/>
    <property type="match status" value="1"/>
</dbReference>
<evidence type="ECO:0000256" key="6">
    <source>
        <dbReference type="ARBA" id="ARBA00023004"/>
    </source>
</evidence>
<keyword evidence="4" id="KW-0677">Repeat</keyword>
<evidence type="ECO:0000256" key="3">
    <source>
        <dbReference type="ARBA" id="ARBA00022723"/>
    </source>
</evidence>
<keyword evidence="2" id="KW-0004">4Fe-4S</keyword>
<name>A0A8J4DWF2_9ACTN</name>
<protein>
    <submittedName>
        <fullName evidence="12">Iron-sulfur cluster-binding protein</fullName>
    </submittedName>
</protein>
<dbReference type="Pfam" id="PF11870">
    <property type="entry name" value="LutB_C"/>
    <property type="match status" value="1"/>
</dbReference>
<dbReference type="InterPro" id="IPR009051">
    <property type="entry name" value="Helical_ferredxn"/>
</dbReference>
<dbReference type="PANTHER" id="PTHR47153">
    <property type="entry name" value="LACTATE UTILIZATION PROTEIN B"/>
    <property type="match status" value="1"/>
</dbReference>
<keyword evidence="3" id="KW-0479">Metal-binding</keyword>
<dbReference type="Gene3D" id="1.10.1060.10">
    <property type="entry name" value="Alpha-helical ferredoxin"/>
    <property type="match status" value="1"/>
</dbReference>
<dbReference type="GO" id="GO:0006089">
    <property type="term" value="P:lactate metabolic process"/>
    <property type="evidence" value="ECO:0007669"/>
    <property type="project" value="InterPro"/>
</dbReference>
<keyword evidence="5" id="KW-0249">Electron transport</keyword>
<organism evidence="12 13">
    <name type="scientific">Virgisporangium aliadipatigenens</name>
    <dbReference type="NCBI Taxonomy" id="741659"/>
    <lineage>
        <taxon>Bacteria</taxon>
        <taxon>Bacillati</taxon>
        <taxon>Actinomycetota</taxon>
        <taxon>Actinomycetes</taxon>
        <taxon>Micromonosporales</taxon>
        <taxon>Micromonosporaceae</taxon>
        <taxon>Virgisporangium</taxon>
    </lineage>
</organism>
<dbReference type="EMBL" id="BOPF01000086">
    <property type="protein sequence ID" value="GIJ52451.1"/>
    <property type="molecule type" value="Genomic_DNA"/>
</dbReference>
<evidence type="ECO:0000259" key="11">
    <source>
        <dbReference type="Pfam" id="PF13183"/>
    </source>
</evidence>
<dbReference type="PROSITE" id="PS00198">
    <property type="entry name" value="4FE4S_FER_1"/>
    <property type="match status" value="1"/>
</dbReference>
<dbReference type="PANTHER" id="PTHR47153:SF2">
    <property type="entry name" value="LACTATE UTILIZATION PROTEIN B"/>
    <property type="match status" value="1"/>
</dbReference>
<keyword evidence="6" id="KW-0408">Iron</keyword>
<evidence type="ECO:0000259" key="10">
    <source>
        <dbReference type="Pfam" id="PF11870"/>
    </source>
</evidence>
<evidence type="ECO:0000259" key="9">
    <source>
        <dbReference type="Pfam" id="PF02589"/>
    </source>
</evidence>
<dbReference type="RefSeq" id="WP_203905853.1">
    <property type="nucleotide sequence ID" value="NZ_BOPF01000086.1"/>
</dbReference>
<evidence type="ECO:0000256" key="8">
    <source>
        <dbReference type="SAM" id="MobiDB-lite"/>
    </source>
</evidence>
<dbReference type="NCBIfam" id="TIGR00273">
    <property type="entry name" value="LutB/LldF family L-lactate oxidation iron-sulfur protein"/>
    <property type="match status" value="1"/>
</dbReference>
<evidence type="ECO:0000313" key="12">
    <source>
        <dbReference type="EMBL" id="GIJ52451.1"/>
    </source>
</evidence>